<sequence>MSLDPRLAAHAASFWGWSDDDDDQHTASATSRDSHSESSDVDHDQDDPASALISHNHTIDDMRSDDDDDDDNGDDDDDDAMSTGSDADGDDDAEQDLDPGFPVKRTVSASVLAANRRTAATPQVVVFDDPMAKGTNTSAASYGAFKSFMSSKVSKVTAQPPPPPVMTDAEREEELELARQDRELDDLLKTSKLIEQVAAEDLTGRDRRKYQLYKLEELGMHKVKSKMPLPEYLHISDRDKKREARALQVATQAGLDVGSVKRGMTSAAALARNVMDKKASSFDKVISFAEFGKKKDGKKCGGDRRERGLKATNLGRFKDGMLVLSKQDIRKVQGGGVAKKGSTGGSRGGGGGKGTGKGKRK</sequence>
<gene>
    <name evidence="2" type="ORF">BCR44DRAFT_1430067</name>
</gene>
<comment type="caution">
    <text evidence="2">The sequence shown here is derived from an EMBL/GenBank/DDBJ whole genome shotgun (WGS) entry which is preliminary data.</text>
</comment>
<dbReference type="GO" id="GO:0000462">
    <property type="term" value="P:maturation of SSU-rRNA from tricistronic rRNA transcript (SSU-rRNA, 5.8S rRNA, LSU-rRNA)"/>
    <property type="evidence" value="ECO:0007669"/>
    <property type="project" value="TreeGrafter"/>
</dbReference>
<feature type="compositionally biased region" description="Acidic residues" evidence="1">
    <location>
        <begin position="63"/>
        <end position="80"/>
    </location>
</feature>
<evidence type="ECO:0000313" key="3">
    <source>
        <dbReference type="Proteomes" id="UP000193411"/>
    </source>
</evidence>
<dbReference type="InterPro" id="IPR053030">
    <property type="entry name" value="Ribosomal_biogenesis_FAF1-like"/>
</dbReference>
<keyword evidence="3" id="KW-1185">Reference proteome</keyword>
<dbReference type="PANTHER" id="PTHR28096:SF1">
    <property type="entry name" value="PROTEIN FAF1"/>
    <property type="match status" value="1"/>
</dbReference>
<feature type="compositionally biased region" description="Gly residues" evidence="1">
    <location>
        <begin position="333"/>
        <end position="355"/>
    </location>
</feature>
<accession>A0A1Y2HVY0</accession>
<evidence type="ECO:0000256" key="1">
    <source>
        <dbReference type="SAM" id="MobiDB-lite"/>
    </source>
</evidence>
<dbReference type="GO" id="GO:0005730">
    <property type="term" value="C:nucleolus"/>
    <property type="evidence" value="ECO:0007669"/>
    <property type="project" value="TreeGrafter"/>
</dbReference>
<reference evidence="2 3" key="1">
    <citation type="submission" date="2016-07" db="EMBL/GenBank/DDBJ databases">
        <title>Pervasive Adenine N6-methylation of Active Genes in Fungi.</title>
        <authorList>
            <consortium name="DOE Joint Genome Institute"/>
            <person name="Mondo S.J."/>
            <person name="Dannebaum R.O."/>
            <person name="Kuo R.C."/>
            <person name="Labutti K."/>
            <person name="Haridas S."/>
            <person name="Kuo A."/>
            <person name="Salamov A."/>
            <person name="Ahrendt S.R."/>
            <person name="Lipzen A."/>
            <person name="Sullivan W."/>
            <person name="Andreopoulos W.B."/>
            <person name="Clum A."/>
            <person name="Lindquist E."/>
            <person name="Daum C."/>
            <person name="Ramamoorthy G.K."/>
            <person name="Gryganskyi A."/>
            <person name="Culley D."/>
            <person name="Magnuson J.K."/>
            <person name="James T.Y."/>
            <person name="O'Malley M.A."/>
            <person name="Stajich J.E."/>
            <person name="Spatafora J.W."/>
            <person name="Visel A."/>
            <person name="Grigoriev I.V."/>
        </authorList>
    </citation>
    <scope>NUCLEOTIDE SEQUENCE [LARGE SCALE GENOMIC DNA]</scope>
    <source>
        <strain evidence="2 3">PL171</strain>
    </source>
</reference>
<dbReference type="OrthoDB" id="5556956at2759"/>
<name>A0A1Y2HVY0_9FUNG</name>
<organism evidence="2 3">
    <name type="scientific">Catenaria anguillulae PL171</name>
    <dbReference type="NCBI Taxonomy" id="765915"/>
    <lineage>
        <taxon>Eukaryota</taxon>
        <taxon>Fungi</taxon>
        <taxon>Fungi incertae sedis</taxon>
        <taxon>Blastocladiomycota</taxon>
        <taxon>Blastocladiomycetes</taxon>
        <taxon>Blastocladiales</taxon>
        <taxon>Catenariaceae</taxon>
        <taxon>Catenaria</taxon>
    </lineage>
</organism>
<dbReference type="InterPro" id="IPR027973">
    <property type="entry name" value="FSAF1-like"/>
</dbReference>
<proteinExistence type="predicted"/>
<dbReference type="PANTHER" id="PTHR28096">
    <property type="entry name" value="PROTEIN FAF1"/>
    <property type="match status" value="1"/>
</dbReference>
<feature type="compositionally biased region" description="Acidic residues" evidence="1">
    <location>
        <begin position="87"/>
        <end position="97"/>
    </location>
</feature>
<feature type="region of interest" description="Disordered" evidence="1">
    <location>
        <begin position="13"/>
        <end position="103"/>
    </location>
</feature>
<feature type="region of interest" description="Disordered" evidence="1">
    <location>
        <begin position="333"/>
        <end position="361"/>
    </location>
</feature>
<dbReference type="Proteomes" id="UP000193411">
    <property type="component" value="Unassembled WGS sequence"/>
</dbReference>
<dbReference type="STRING" id="765915.A0A1Y2HVY0"/>
<dbReference type="Pfam" id="PF15375">
    <property type="entry name" value="FSAF1"/>
    <property type="match status" value="1"/>
</dbReference>
<feature type="compositionally biased region" description="Basic and acidic residues" evidence="1">
    <location>
        <begin position="32"/>
        <end position="42"/>
    </location>
</feature>
<evidence type="ECO:0000313" key="2">
    <source>
        <dbReference type="EMBL" id="ORZ37853.1"/>
    </source>
</evidence>
<dbReference type="EMBL" id="MCFL01000011">
    <property type="protein sequence ID" value="ORZ37853.1"/>
    <property type="molecule type" value="Genomic_DNA"/>
</dbReference>
<dbReference type="AlphaFoldDB" id="A0A1Y2HVY0"/>
<protein>
    <submittedName>
        <fullName evidence="2">Uncharacterized protein</fullName>
    </submittedName>
</protein>